<accession>A0AAE0MFQ6</accession>
<dbReference type="PANTHER" id="PTHR33840:SF1">
    <property type="entry name" value="TLE1 PHOSPHOLIPASE DOMAIN-CONTAINING PROTEIN"/>
    <property type="match status" value="1"/>
</dbReference>
<proteinExistence type="predicted"/>
<dbReference type="InterPro" id="IPR018712">
    <property type="entry name" value="Tle1-like_cat"/>
</dbReference>
<dbReference type="AlphaFoldDB" id="A0AAE0MFQ6"/>
<evidence type="ECO:0000259" key="2">
    <source>
        <dbReference type="Pfam" id="PF09994"/>
    </source>
</evidence>
<dbReference type="Pfam" id="PF09994">
    <property type="entry name" value="T6SS_Tle1-like_cat"/>
    <property type="match status" value="1"/>
</dbReference>
<feature type="region of interest" description="Disordered" evidence="1">
    <location>
        <begin position="1"/>
        <end position="40"/>
    </location>
</feature>
<sequence length="494" mass="54136">MATNSLIAGKRPPLVPRNTSLNAISKGQADPSSFHGANDEDKTPANIIICVDGTGNNMHKDDAHKETNVARISRMFKPMTHKGGRAQSVLYQPGIGTESDWPDELKTFDNYFDRVIGAGVEKYICTIYAYISAVWKPGDNLFFFGFSRGAYVARLIASLVADVGILDRHTIHHPLGSGKQTDHRAITKLIYKDWMLSKGGPVPSQREHARHMRPAEISFLGVFDTVASIGVPDIADLSLQSKQYVFAEQIDSRPAIKRAYHAIALSEHRENFKCVLFNKSSQSRSAGQTISQVWFPGYHTCAGGGTGVPGNTIPNVSLVWMVSKFKDLLEIDEEVLLAQILTEKVKPCLTRIEDSKTAMYAANGDHYRVELGSGVNEALHQIVEQGHFGRYTGIQEMPNIRGTKAERVNIDLLKAESPSHWEKKMLKVMAGHIHEDSGHGFSSMMGFGGHGEHGPEASSSESGLTEIKERGGGGLDHWPTYETREGAVNTKGGG</sequence>
<feature type="region of interest" description="Disordered" evidence="1">
    <location>
        <begin position="440"/>
        <end position="494"/>
    </location>
</feature>
<gene>
    <name evidence="3" type="ORF">B0H66DRAFT_586444</name>
</gene>
<keyword evidence="4" id="KW-1185">Reference proteome</keyword>
<evidence type="ECO:0000256" key="1">
    <source>
        <dbReference type="SAM" id="MobiDB-lite"/>
    </source>
</evidence>
<evidence type="ECO:0000313" key="3">
    <source>
        <dbReference type="EMBL" id="KAK3330033.1"/>
    </source>
</evidence>
<reference evidence="3" key="1">
    <citation type="journal article" date="2023" name="Mol. Phylogenet. Evol.">
        <title>Genome-scale phylogeny and comparative genomics of the fungal order Sordariales.</title>
        <authorList>
            <person name="Hensen N."/>
            <person name="Bonometti L."/>
            <person name="Westerberg I."/>
            <person name="Brannstrom I.O."/>
            <person name="Guillou S."/>
            <person name="Cros-Aarteil S."/>
            <person name="Calhoun S."/>
            <person name="Haridas S."/>
            <person name="Kuo A."/>
            <person name="Mondo S."/>
            <person name="Pangilinan J."/>
            <person name="Riley R."/>
            <person name="LaButti K."/>
            <person name="Andreopoulos B."/>
            <person name="Lipzen A."/>
            <person name="Chen C."/>
            <person name="Yan M."/>
            <person name="Daum C."/>
            <person name="Ng V."/>
            <person name="Clum A."/>
            <person name="Steindorff A."/>
            <person name="Ohm R.A."/>
            <person name="Martin F."/>
            <person name="Silar P."/>
            <person name="Natvig D.O."/>
            <person name="Lalanne C."/>
            <person name="Gautier V."/>
            <person name="Ament-Velasquez S.L."/>
            <person name="Kruys A."/>
            <person name="Hutchinson M.I."/>
            <person name="Powell A.J."/>
            <person name="Barry K."/>
            <person name="Miller A.N."/>
            <person name="Grigoriev I.V."/>
            <person name="Debuchy R."/>
            <person name="Gladieux P."/>
            <person name="Hiltunen Thoren M."/>
            <person name="Johannesson H."/>
        </authorList>
    </citation>
    <scope>NUCLEOTIDE SEQUENCE</scope>
    <source>
        <strain evidence="3">CBS 118394</strain>
    </source>
</reference>
<protein>
    <recommendedName>
        <fullName evidence="2">T6SS Phospholipase effector Tle1-like catalytic domain-containing protein</fullName>
    </recommendedName>
</protein>
<comment type="caution">
    <text evidence="3">The sequence shown here is derived from an EMBL/GenBank/DDBJ whole genome shotgun (WGS) entry which is preliminary data.</text>
</comment>
<name>A0AAE0MFQ6_9PEZI</name>
<dbReference type="PANTHER" id="PTHR33840">
    <property type="match status" value="1"/>
</dbReference>
<reference evidence="3" key="2">
    <citation type="submission" date="2023-06" db="EMBL/GenBank/DDBJ databases">
        <authorList>
            <consortium name="Lawrence Berkeley National Laboratory"/>
            <person name="Haridas S."/>
            <person name="Hensen N."/>
            <person name="Bonometti L."/>
            <person name="Westerberg I."/>
            <person name="Brannstrom I.O."/>
            <person name="Guillou S."/>
            <person name="Cros-Aarteil S."/>
            <person name="Calhoun S."/>
            <person name="Kuo A."/>
            <person name="Mondo S."/>
            <person name="Pangilinan J."/>
            <person name="Riley R."/>
            <person name="Labutti K."/>
            <person name="Andreopoulos B."/>
            <person name="Lipzen A."/>
            <person name="Chen C."/>
            <person name="Yanf M."/>
            <person name="Daum C."/>
            <person name="Ng V."/>
            <person name="Clum A."/>
            <person name="Steindorff A."/>
            <person name="Ohm R."/>
            <person name="Martin F."/>
            <person name="Silar P."/>
            <person name="Natvig D."/>
            <person name="Lalanne C."/>
            <person name="Gautier V."/>
            <person name="Ament-Velasquez S.L."/>
            <person name="Kruys A."/>
            <person name="Hutchinson M.I."/>
            <person name="Powell A.J."/>
            <person name="Barry K."/>
            <person name="Miller A.N."/>
            <person name="Grigoriev I.V."/>
            <person name="Debuchy R."/>
            <person name="Gladieux P."/>
            <person name="Thoren M.H."/>
            <person name="Johannesson H."/>
        </authorList>
    </citation>
    <scope>NUCLEOTIDE SEQUENCE</scope>
    <source>
        <strain evidence="3">CBS 118394</strain>
    </source>
</reference>
<feature type="domain" description="T6SS Phospholipase effector Tle1-like catalytic" evidence="2">
    <location>
        <begin position="46"/>
        <end position="323"/>
    </location>
</feature>
<organism evidence="3 4">
    <name type="scientific">Apodospora peruviana</name>
    <dbReference type="NCBI Taxonomy" id="516989"/>
    <lineage>
        <taxon>Eukaryota</taxon>
        <taxon>Fungi</taxon>
        <taxon>Dikarya</taxon>
        <taxon>Ascomycota</taxon>
        <taxon>Pezizomycotina</taxon>
        <taxon>Sordariomycetes</taxon>
        <taxon>Sordariomycetidae</taxon>
        <taxon>Sordariales</taxon>
        <taxon>Lasiosphaeriaceae</taxon>
        <taxon>Apodospora</taxon>
    </lineage>
</organism>
<dbReference type="EMBL" id="JAUEDM010000001">
    <property type="protein sequence ID" value="KAK3330033.1"/>
    <property type="molecule type" value="Genomic_DNA"/>
</dbReference>
<dbReference type="Proteomes" id="UP001283341">
    <property type="component" value="Unassembled WGS sequence"/>
</dbReference>
<evidence type="ECO:0000313" key="4">
    <source>
        <dbReference type="Proteomes" id="UP001283341"/>
    </source>
</evidence>